<keyword evidence="1" id="KW-0812">Transmembrane</keyword>
<gene>
    <name evidence="2" type="ORF">SAMN04488109_0138</name>
</gene>
<dbReference type="STRING" id="947013.SAMN04488109_0138"/>
<accession>A0A1M5JL80</accession>
<dbReference type="Proteomes" id="UP000184212">
    <property type="component" value="Unassembled WGS sequence"/>
</dbReference>
<evidence type="ECO:0000313" key="2">
    <source>
        <dbReference type="EMBL" id="SHG41326.1"/>
    </source>
</evidence>
<sequence>MKTVRRSLWSYMTHVLWGLPCFGNLFVFHAPWSYFWALPCLCWLVVMRRLTPNYFEVKGTTLFINYDFFNSEHVEIADIEKIELGDGPLSKSYFRLKDHKPGLGFYYYLVNDDDFNAFKDFFQLKAEIWPARQER</sequence>
<keyword evidence="3" id="KW-1185">Reference proteome</keyword>
<dbReference type="AlphaFoldDB" id="A0A1M5JL80"/>
<protein>
    <recommendedName>
        <fullName evidence="4">PH domain-containing protein</fullName>
    </recommendedName>
</protein>
<dbReference type="EMBL" id="FQWQ01000001">
    <property type="protein sequence ID" value="SHG41326.1"/>
    <property type="molecule type" value="Genomic_DNA"/>
</dbReference>
<keyword evidence="1" id="KW-0472">Membrane</keyword>
<evidence type="ECO:0000313" key="3">
    <source>
        <dbReference type="Proteomes" id="UP000184212"/>
    </source>
</evidence>
<feature type="transmembrane region" description="Helical" evidence="1">
    <location>
        <begin position="7"/>
        <end position="28"/>
    </location>
</feature>
<evidence type="ECO:0008006" key="4">
    <source>
        <dbReference type="Google" id="ProtNLM"/>
    </source>
</evidence>
<name>A0A1M5JL80_9BACT</name>
<organism evidence="2 3">
    <name type="scientific">Chryseolinea serpens</name>
    <dbReference type="NCBI Taxonomy" id="947013"/>
    <lineage>
        <taxon>Bacteria</taxon>
        <taxon>Pseudomonadati</taxon>
        <taxon>Bacteroidota</taxon>
        <taxon>Cytophagia</taxon>
        <taxon>Cytophagales</taxon>
        <taxon>Fulvivirgaceae</taxon>
        <taxon>Chryseolinea</taxon>
    </lineage>
</organism>
<proteinExistence type="predicted"/>
<dbReference type="RefSeq" id="WP_143164713.1">
    <property type="nucleotide sequence ID" value="NZ_FQWQ01000001.1"/>
</dbReference>
<evidence type="ECO:0000256" key="1">
    <source>
        <dbReference type="SAM" id="Phobius"/>
    </source>
</evidence>
<reference evidence="2 3" key="1">
    <citation type="submission" date="2016-11" db="EMBL/GenBank/DDBJ databases">
        <authorList>
            <person name="Jaros S."/>
            <person name="Januszkiewicz K."/>
            <person name="Wedrychowicz H."/>
        </authorList>
    </citation>
    <scope>NUCLEOTIDE SEQUENCE [LARGE SCALE GENOMIC DNA]</scope>
    <source>
        <strain evidence="2 3">DSM 24574</strain>
    </source>
</reference>
<keyword evidence="1" id="KW-1133">Transmembrane helix</keyword>